<dbReference type="AlphaFoldDB" id="A0A1I3MHR9"/>
<dbReference type="Pfam" id="PF13308">
    <property type="entry name" value="YARHG"/>
    <property type="match status" value="1"/>
</dbReference>
<reference evidence="3" key="1">
    <citation type="submission" date="2016-10" db="EMBL/GenBank/DDBJ databases">
        <authorList>
            <person name="Varghese N."/>
            <person name="Submissions S."/>
        </authorList>
    </citation>
    <scope>NUCLEOTIDE SEQUENCE [LARGE SCALE GENOMIC DNA]</scope>
    <source>
        <strain evidence="3">XBD1002</strain>
    </source>
</reference>
<gene>
    <name evidence="2" type="ORF">SAMN04487775_10943</name>
</gene>
<name>A0A1I3MHR9_9SPIR</name>
<organism evidence="2 3">
    <name type="scientific">Treponema bryantii</name>
    <dbReference type="NCBI Taxonomy" id="163"/>
    <lineage>
        <taxon>Bacteria</taxon>
        <taxon>Pseudomonadati</taxon>
        <taxon>Spirochaetota</taxon>
        <taxon>Spirochaetia</taxon>
        <taxon>Spirochaetales</taxon>
        <taxon>Treponemataceae</taxon>
        <taxon>Treponema</taxon>
    </lineage>
</organism>
<evidence type="ECO:0000313" key="2">
    <source>
        <dbReference type="EMBL" id="SFI96472.1"/>
    </source>
</evidence>
<dbReference type="InterPro" id="IPR025582">
    <property type="entry name" value="YARHG_dom"/>
</dbReference>
<proteinExistence type="predicted"/>
<dbReference type="SMART" id="SM01324">
    <property type="entry name" value="YARHG"/>
    <property type="match status" value="1"/>
</dbReference>
<keyword evidence="3" id="KW-1185">Reference proteome</keyword>
<dbReference type="EMBL" id="FORI01000009">
    <property type="protein sequence ID" value="SFI96472.1"/>
    <property type="molecule type" value="Genomic_DNA"/>
</dbReference>
<dbReference type="Gene3D" id="1.20.58.1690">
    <property type="match status" value="1"/>
</dbReference>
<accession>A0A1I3MHR9</accession>
<protein>
    <submittedName>
        <fullName evidence="2">YARHG domain-containing protein</fullName>
    </submittedName>
</protein>
<dbReference type="OrthoDB" id="361748at2"/>
<feature type="domain" description="YARHG" evidence="1">
    <location>
        <begin position="245"/>
        <end position="326"/>
    </location>
</feature>
<dbReference type="Gene3D" id="2.60.40.3680">
    <property type="match status" value="1"/>
</dbReference>
<dbReference type="RefSeq" id="WP_074932934.1">
    <property type="nucleotide sequence ID" value="NZ_FORI01000009.1"/>
</dbReference>
<sequence>MRKVFVWLVIFIFSTFFLYSNDAYTRVSGGSVLPLSKTKHESIKMEKEEINFTLYKDYYDINVKFYFKNYGPTETIEVGFPQWKHLQPTNDDFYSFSSKVNGKSNDFAVRILKTPEPLNDYMVITKWYVRSITFESNEITTTEVQYSVPYGVYGISSSADYLYGTGATWKDCIGEMVITITNKTDDIWINGIQLENLEASDIQRNQDSITITKTNVYPKLESEIFLQLDSVPDCLVSLRVINPERRWYFRDYIISENSLLYYSDSQLRILRNLMFAAYGNIFKSEDINTWLQKYCSEWYKPTQKVYDDTFNENEKKNLELIMQEEARRKNNNYLDKYFSNETYKIKTLNFENRIFKFAYSENKENSSLITKGLIYTADNNDIKPYLFIDDYIIRDNSKQITYPIKSQSFYGWKIEYDNKSYLSFQIFTDAGKHTTDSVILYFDKNLNNFVKRTIDPSQY</sequence>
<evidence type="ECO:0000259" key="1">
    <source>
        <dbReference type="SMART" id="SM01324"/>
    </source>
</evidence>
<dbReference type="InterPro" id="IPR038434">
    <property type="entry name" value="YARHG_sf"/>
</dbReference>
<evidence type="ECO:0000313" key="3">
    <source>
        <dbReference type="Proteomes" id="UP000182737"/>
    </source>
</evidence>
<dbReference type="Proteomes" id="UP000182737">
    <property type="component" value="Unassembled WGS sequence"/>
</dbReference>